<gene>
    <name evidence="1" type="primary">105</name>
    <name evidence="1" type="ORF">PBI_TOURACH_105</name>
</gene>
<proteinExistence type="predicted"/>
<organism evidence="1 2">
    <name type="scientific">Mycobacterium phage Tourach</name>
    <dbReference type="NCBI Taxonomy" id="2599882"/>
    <lineage>
        <taxon>Viruses</taxon>
        <taxon>Duplodnaviria</taxon>
        <taxon>Heunggongvirae</taxon>
        <taxon>Uroviricota</taxon>
        <taxon>Caudoviricetes</taxon>
        <taxon>Vilmaviridae</taxon>
        <taxon>Lclasvirinae</taxon>
        <taxon>Faithunavirus</taxon>
        <taxon>Faithunavirus tourach</taxon>
    </lineage>
</organism>
<dbReference type="EMBL" id="MN234228">
    <property type="protein sequence ID" value="QFG14340.1"/>
    <property type="molecule type" value="Genomic_DNA"/>
</dbReference>
<keyword evidence="2" id="KW-1185">Reference proteome</keyword>
<dbReference type="KEGG" id="vg:63209771"/>
<dbReference type="Proteomes" id="UP000326801">
    <property type="component" value="Segment"/>
</dbReference>
<evidence type="ECO:0000313" key="2">
    <source>
        <dbReference type="Proteomes" id="UP000326801"/>
    </source>
</evidence>
<protein>
    <submittedName>
        <fullName evidence="1">Uncharacterized protein</fullName>
    </submittedName>
</protein>
<dbReference type="RefSeq" id="YP_010013203.1">
    <property type="nucleotide sequence ID" value="NC_053509.1"/>
</dbReference>
<name>A0A5J6TU57_9CAUD</name>
<dbReference type="GeneID" id="63209771"/>
<reference evidence="1 2" key="1">
    <citation type="submission" date="2019-07" db="EMBL/GenBank/DDBJ databases">
        <authorList>
            <person name="Divens A.M."/>
            <person name="Garlena R.A."/>
            <person name="Russell D.A."/>
            <person name="Pope W.H."/>
            <person name="Jacobs-Sera D."/>
            <person name="Hatfull G.F."/>
        </authorList>
    </citation>
    <scope>NUCLEOTIDE SEQUENCE [LARGE SCALE GENOMIC DNA]</scope>
</reference>
<accession>A0A5J6TU57</accession>
<evidence type="ECO:0000313" key="1">
    <source>
        <dbReference type="EMBL" id="QFG14340.1"/>
    </source>
</evidence>
<sequence length="59" mass="6510">MRSLLGQQVVVVLNREPLAAVVGELLSFDEGGEVVIRDDGGFVRWCWPALEAERRGVQS</sequence>